<dbReference type="Proteomes" id="UP000320055">
    <property type="component" value="Unassembled WGS sequence"/>
</dbReference>
<sequence length="67" mass="8159">MEEHISVWICLYLIILFCYFNLLTVSNVNPIERLWKEVKKFLKNKVFDSLDFLRRKLANILEDVRKV</sequence>
<protein>
    <recommendedName>
        <fullName evidence="4">Transposase</fullName>
    </recommendedName>
</protein>
<dbReference type="EMBL" id="CAACVJ010000567">
    <property type="protein sequence ID" value="VEP17448.1"/>
    <property type="molecule type" value="Genomic_DNA"/>
</dbReference>
<organism evidence="2 3">
    <name type="scientific">Hyella patelloides LEGE 07179</name>
    <dbReference type="NCBI Taxonomy" id="945734"/>
    <lineage>
        <taxon>Bacteria</taxon>
        <taxon>Bacillati</taxon>
        <taxon>Cyanobacteriota</taxon>
        <taxon>Cyanophyceae</taxon>
        <taxon>Pleurocapsales</taxon>
        <taxon>Hyellaceae</taxon>
        <taxon>Hyella</taxon>
    </lineage>
</organism>
<reference evidence="2 3" key="1">
    <citation type="submission" date="2019-01" db="EMBL/GenBank/DDBJ databases">
        <authorList>
            <person name="Brito A."/>
        </authorList>
    </citation>
    <scope>NUCLEOTIDE SEQUENCE [LARGE SCALE GENOMIC DNA]</scope>
    <source>
        <strain evidence="2">1</strain>
    </source>
</reference>
<evidence type="ECO:0000256" key="1">
    <source>
        <dbReference type="SAM" id="Phobius"/>
    </source>
</evidence>
<keyword evidence="3" id="KW-1185">Reference proteome</keyword>
<proteinExistence type="predicted"/>
<dbReference type="AlphaFoldDB" id="A0A563W182"/>
<feature type="transmembrane region" description="Helical" evidence="1">
    <location>
        <begin position="6"/>
        <end position="26"/>
    </location>
</feature>
<accession>A0A563W182</accession>
<gene>
    <name evidence="2" type="ORF">H1P_6090002</name>
</gene>
<evidence type="ECO:0000313" key="2">
    <source>
        <dbReference type="EMBL" id="VEP17448.1"/>
    </source>
</evidence>
<evidence type="ECO:0000313" key="3">
    <source>
        <dbReference type="Proteomes" id="UP000320055"/>
    </source>
</evidence>
<keyword evidence="1" id="KW-0812">Transmembrane</keyword>
<evidence type="ECO:0008006" key="4">
    <source>
        <dbReference type="Google" id="ProtNLM"/>
    </source>
</evidence>
<keyword evidence="1" id="KW-0472">Membrane</keyword>
<keyword evidence="1" id="KW-1133">Transmembrane helix</keyword>
<name>A0A563W182_9CYAN</name>